<dbReference type="PANTHER" id="PTHR45633">
    <property type="entry name" value="60 KDA HEAT SHOCK PROTEIN, MITOCHONDRIAL"/>
    <property type="match status" value="1"/>
</dbReference>
<evidence type="ECO:0000256" key="5">
    <source>
        <dbReference type="RuleBase" id="RU000418"/>
    </source>
</evidence>
<dbReference type="Gene3D" id="3.30.260.10">
    <property type="entry name" value="TCP-1-like chaperonin intermediate domain"/>
    <property type="match status" value="1"/>
</dbReference>
<dbReference type="InterPro" id="IPR027410">
    <property type="entry name" value="TCP-1-like_intermed_sf"/>
</dbReference>
<dbReference type="Gene3D" id="1.10.560.10">
    <property type="entry name" value="GroEL-like equatorial domain"/>
    <property type="match status" value="1"/>
</dbReference>
<dbReference type="PRINTS" id="PR00298">
    <property type="entry name" value="CHAPERONIN60"/>
</dbReference>
<keyword evidence="8" id="KW-1185">Reference proteome</keyword>
<reference evidence="7" key="1">
    <citation type="journal article" date="2022" name="Int. J. Mol. Sci.">
        <title>Draft Genome of Tanacetum Coccineum: Genomic Comparison of Closely Related Tanacetum-Family Plants.</title>
        <authorList>
            <person name="Yamashiro T."/>
            <person name="Shiraishi A."/>
            <person name="Nakayama K."/>
            <person name="Satake H."/>
        </authorList>
    </citation>
    <scope>NUCLEOTIDE SEQUENCE</scope>
</reference>
<name>A0ABQ5BWL7_9ASTR</name>
<accession>A0ABQ5BWL7</accession>
<evidence type="ECO:0000313" key="7">
    <source>
        <dbReference type="EMBL" id="GJT18033.1"/>
    </source>
</evidence>
<dbReference type="SUPFAM" id="SSF48592">
    <property type="entry name" value="GroEL equatorial domain-like"/>
    <property type="match status" value="1"/>
</dbReference>
<keyword evidence="2" id="KW-0547">Nucleotide-binding</keyword>
<evidence type="ECO:0000313" key="8">
    <source>
        <dbReference type="Proteomes" id="UP001151760"/>
    </source>
</evidence>
<sequence length="225" mass="24898">MNDQCPKNATTIPTVMNNDGFQTVVNKKKSGKTGSTIVKTIWQPMNQKGRFDPKSHGNSKLSGDKKSIEERCEQIRSAIESSTSDYREKFQERLAKLSSGVPVLKIGGASDTEVDEKKDIVMDALNATKAAVEEGIVPGGGVALLYASKELDKLQTTNFDQKTRVQIIQFQIYCIVSMAYGLFGCVVTEPPLDRLYENQSQVGLERVLEALFVVVYVVKLLELED</sequence>
<dbReference type="InterPro" id="IPR027413">
    <property type="entry name" value="GROEL-like_equatorial_sf"/>
</dbReference>
<organism evidence="7 8">
    <name type="scientific">Tanacetum coccineum</name>
    <dbReference type="NCBI Taxonomy" id="301880"/>
    <lineage>
        <taxon>Eukaryota</taxon>
        <taxon>Viridiplantae</taxon>
        <taxon>Streptophyta</taxon>
        <taxon>Embryophyta</taxon>
        <taxon>Tracheophyta</taxon>
        <taxon>Spermatophyta</taxon>
        <taxon>Magnoliopsida</taxon>
        <taxon>eudicotyledons</taxon>
        <taxon>Gunneridae</taxon>
        <taxon>Pentapetalae</taxon>
        <taxon>asterids</taxon>
        <taxon>campanulids</taxon>
        <taxon>Asterales</taxon>
        <taxon>Asteraceae</taxon>
        <taxon>Asteroideae</taxon>
        <taxon>Anthemideae</taxon>
        <taxon>Anthemidinae</taxon>
        <taxon>Tanacetum</taxon>
    </lineage>
</organism>
<evidence type="ECO:0000256" key="3">
    <source>
        <dbReference type="ARBA" id="ARBA00022840"/>
    </source>
</evidence>
<comment type="similarity">
    <text evidence="1 5">Belongs to the chaperonin (HSP60) family.</text>
</comment>
<dbReference type="EMBL" id="BQNB010013607">
    <property type="protein sequence ID" value="GJT18033.1"/>
    <property type="molecule type" value="Genomic_DNA"/>
</dbReference>
<dbReference type="Proteomes" id="UP001151760">
    <property type="component" value="Unassembled WGS sequence"/>
</dbReference>
<keyword evidence="3" id="KW-0067">ATP-binding</keyword>
<dbReference type="InterPro" id="IPR018370">
    <property type="entry name" value="Chaperonin_Cpn60_CS"/>
</dbReference>
<reference evidence="7" key="2">
    <citation type="submission" date="2022-01" db="EMBL/GenBank/DDBJ databases">
        <authorList>
            <person name="Yamashiro T."/>
            <person name="Shiraishi A."/>
            <person name="Satake H."/>
            <person name="Nakayama K."/>
        </authorList>
    </citation>
    <scope>NUCLEOTIDE SEQUENCE</scope>
</reference>
<evidence type="ECO:0000256" key="4">
    <source>
        <dbReference type="ARBA" id="ARBA00023186"/>
    </source>
</evidence>
<dbReference type="PROSITE" id="PS00296">
    <property type="entry name" value="CHAPERONINS_CPN60"/>
    <property type="match status" value="1"/>
</dbReference>
<dbReference type="Pfam" id="PF00118">
    <property type="entry name" value="Cpn60_TCP1"/>
    <property type="match status" value="1"/>
</dbReference>
<proteinExistence type="inferred from homology"/>
<dbReference type="Gene3D" id="3.50.7.10">
    <property type="entry name" value="GroEL"/>
    <property type="match status" value="1"/>
</dbReference>
<dbReference type="InterPro" id="IPR027409">
    <property type="entry name" value="GroEL-like_apical_dom_sf"/>
</dbReference>
<evidence type="ECO:0000256" key="6">
    <source>
        <dbReference type="SAM" id="MobiDB-lite"/>
    </source>
</evidence>
<dbReference type="InterPro" id="IPR001844">
    <property type="entry name" value="Cpn60/GroEL"/>
</dbReference>
<protein>
    <submittedName>
        <fullName evidence="7">Chaperonin CPN60-2, mitochondrial-like protein</fullName>
    </submittedName>
</protein>
<evidence type="ECO:0000256" key="1">
    <source>
        <dbReference type="ARBA" id="ARBA00006607"/>
    </source>
</evidence>
<comment type="caution">
    <text evidence="7">The sequence shown here is derived from an EMBL/GenBank/DDBJ whole genome shotgun (WGS) entry which is preliminary data.</text>
</comment>
<evidence type="ECO:0000256" key="2">
    <source>
        <dbReference type="ARBA" id="ARBA00022741"/>
    </source>
</evidence>
<keyword evidence="4" id="KW-0143">Chaperone</keyword>
<feature type="region of interest" description="Disordered" evidence="6">
    <location>
        <begin position="45"/>
        <end position="67"/>
    </location>
</feature>
<dbReference type="SUPFAM" id="SSF54849">
    <property type="entry name" value="GroEL-intermediate domain like"/>
    <property type="match status" value="1"/>
</dbReference>
<dbReference type="InterPro" id="IPR002423">
    <property type="entry name" value="Cpn60/GroEL/TCP-1"/>
</dbReference>
<gene>
    <name evidence="7" type="ORF">Tco_0876739</name>
</gene>